<dbReference type="GO" id="GO:0000271">
    <property type="term" value="P:polysaccharide biosynthetic process"/>
    <property type="evidence" value="ECO:0007669"/>
    <property type="project" value="TreeGrafter"/>
</dbReference>
<dbReference type="InterPro" id="IPR002656">
    <property type="entry name" value="Acyl_transf_3_dom"/>
</dbReference>
<proteinExistence type="predicted"/>
<feature type="transmembrane region" description="Helical" evidence="1">
    <location>
        <begin position="340"/>
        <end position="359"/>
    </location>
</feature>
<feature type="transmembrane region" description="Helical" evidence="1">
    <location>
        <begin position="176"/>
        <end position="196"/>
    </location>
</feature>
<dbReference type="Proteomes" id="UP000185772">
    <property type="component" value="Unassembled WGS sequence"/>
</dbReference>
<evidence type="ECO:0000259" key="2">
    <source>
        <dbReference type="Pfam" id="PF01757"/>
    </source>
</evidence>
<accession>A0A1Q8W051</accession>
<keyword evidence="1" id="KW-0472">Membrane</keyword>
<gene>
    <name evidence="3" type="ORF">BKH27_04465</name>
</gene>
<feature type="transmembrane region" description="Helical" evidence="1">
    <location>
        <begin position="232"/>
        <end position="250"/>
    </location>
</feature>
<keyword evidence="1" id="KW-0812">Transmembrane</keyword>
<dbReference type="GO" id="GO:0016747">
    <property type="term" value="F:acyltransferase activity, transferring groups other than amino-acyl groups"/>
    <property type="evidence" value="ECO:0007669"/>
    <property type="project" value="InterPro"/>
</dbReference>
<feature type="domain" description="Acyltransferase 3" evidence="2">
    <location>
        <begin position="36"/>
        <end position="387"/>
    </location>
</feature>
<dbReference type="Pfam" id="PF01757">
    <property type="entry name" value="Acyl_transf_3"/>
    <property type="match status" value="1"/>
</dbReference>
<organism evidence="3 4">
    <name type="scientific">Actinomyces oris</name>
    <dbReference type="NCBI Taxonomy" id="544580"/>
    <lineage>
        <taxon>Bacteria</taxon>
        <taxon>Bacillati</taxon>
        <taxon>Actinomycetota</taxon>
        <taxon>Actinomycetes</taxon>
        <taxon>Actinomycetales</taxon>
        <taxon>Actinomycetaceae</taxon>
        <taxon>Actinomyces</taxon>
    </lineage>
</organism>
<keyword evidence="1" id="KW-1133">Transmembrane helix</keyword>
<feature type="transmembrane region" description="Helical" evidence="1">
    <location>
        <begin position="365"/>
        <end position="387"/>
    </location>
</feature>
<feature type="transmembrane region" description="Helical" evidence="1">
    <location>
        <begin position="77"/>
        <end position="101"/>
    </location>
</feature>
<dbReference type="EMBL" id="MSKM01000014">
    <property type="protein sequence ID" value="OLO54240.1"/>
    <property type="molecule type" value="Genomic_DNA"/>
</dbReference>
<dbReference type="RefSeq" id="WP_075370955.1">
    <property type="nucleotide sequence ID" value="NZ_MSKM01000014.1"/>
</dbReference>
<sequence>MSLFQSNKKLSLRLSATEPGNKVRVPDRIWVKTTELRGLCALYVLLSHIWYQVWPAAAPPWGYRRLPSGSIRYLTGIFYNGHFAVVAFIVLSGYSLGVAAYSRGVDFDICNFAYRRCRRILPPYYAATILSAIVATLVINKKTNSQWDISIPVTLKDMISHILLLQDFTDQTRINYAHWSVATEFHLYLILPFMLFMIERAGALRSTVYTTSATIILMTLVAVLGGKDIASYLGFILYFYLGAIIARISVKRKFEVSPECTKVTRVISLILLASAFIIPTIGGVEATDKYLFVLDATVAISCCAWLLALPSTTPRRISSGRQRFITLVSTWLHQSGKFSYSLYLVHAPIIAIVWTSLGGERLADKVMFILLIPIGGIASLVFSYGFYKLFEKPYLSH</sequence>
<dbReference type="PANTHER" id="PTHR23028">
    <property type="entry name" value="ACETYLTRANSFERASE"/>
    <property type="match status" value="1"/>
</dbReference>
<feature type="transmembrane region" description="Helical" evidence="1">
    <location>
        <begin position="290"/>
        <end position="309"/>
    </location>
</feature>
<evidence type="ECO:0000313" key="3">
    <source>
        <dbReference type="EMBL" id="OLO54240.1"/>
    </source>
</evidence>
<feature type="transmembrane region" description="Helical" evidence="1">
    <location>
        <begin position="38"/>
        <end position="57"/>
    </location>
</feature>
<feature type="transmembrane region" description="Helical" evidence="1">
    <location>
        <begin position="262"/>
        <end position="284"/>
    </location>
</feature>
<evidence type="ECO:0000313" key="4">
    <source>
        <dbReference type="Proteomes" id="UP000185772"/>
    </source>
</evidence>
<evidence type="ECO:0000256" key="1">
    <source>
        <dbReference type="SAM" id="Phobius"/>
    </source>
</evidence>
<protein>
    <recommendedName>
        <fullName evidence="2">Acyltransferase 3 domain-containing protein</fullName>
    </recommendedName>
</protein>
<feature type="transmembrane region" description="Helical" evidence="1">
    <location>
        <begin position="208"/>
        <end position="226"/>
    </location>
</feature>
<dbReference type="AlphaFoldDB" id="A0A1Q8W051"/>
<dbReference type="PANTHER" id="PTHR23028:SF53">
    <property type="entry name" value="ACYL_TRANSF_3 DOMAIN-CONTAINING PROTEIN"/>
    <property type="match status" value="1"/>
</dbReference>
<dbReference type="InterPro" id="IPR050879">
    <property type="entry name" value="Acyltransferase_3"/>
</dbReference>
<reference evidence="3 4" key="1">
    <citation type="submission" date="2016-12" db="EMBL/GenBank/DDBJ databases">
        <title>Genomic comparison of strains in the 'Actinomyces naeslundii' group.</title>
        <authorList>
            <person name="Mughal S.R."/>
            <person name="Do T."/>
            <person name="Gilbert S.C."/>
            <person name="Witherden E.A."/>
            <person name="Didelot X."/>
            <person name="Beighton D."/>
        </authorList>
    </citation>
    <scope>NUCLEOTIDE SEQUENCE [LARGE SCALE GENOMIC DNA]</scope>
    <source>
        <strain evidence="3 4">MMRCO6-1</strain>
    </source>
</reference>
<name>A0A1Q8W051_9ACTO</name>
<feature type="transmembrane region" description="Helical" evidence="1">
    <location>
        <begin position="122"/>
        <end position="139"/>
    </location>
</feature>
<comment type="caution">
    <text evidence="3">The sequence shown here is derived from an EMBL/GenBank/DDBJ whole genome shotgun (WGS) entry which is preliminary data.</text>
</comment>
<dbReference type="GO" id="GO:0016020">
    <property type="term" value="C:membrane"/>
    <property type="evidence" value="ECO:0007669"/>
    <property type="project" value="TreeGrafter"/>
</dbReference>